<accession>A0A3M6ULX2</accession>
<keyword evidence="7 9" id="KW-0675">Receptor</keyword>
<dbReference type="EMBL" id="RCHS01001237">
    <property type="protein sequence ID" value="RMX54589.1"/>
    <property type="molecule type" value="Genomic_DNA"/>
</dbReference>
<feature type="transmembrane region" description="Helical" evidence="10">
    <location>
        <begin position="278"/>
        <end position="310"/>
    </location>
</feature>
<evidence type="ECO:0000256" key="6">
    <source>
        <dbReference type="ARBA" id="ARBA00023136"/>
    </source>
</evidence>
<dbReference type="SUPFAM" id="SSF81321">
    <property type="entry name" value="Family A G protein-coupled receptor-like"/>
    <property type="match status" value="1"/>
</dbReference>
<gene>
    <name evidence="12" type="ORF">pdam_00022221</name>
</gene>
<feature type="transmembrane region" description="Helical" evidence="10">
    <location>
        <begin position="248"/>
        <end position="272"/>
    </location>
</feature>
<dbReference type="InterPro" id="IPR017452">
    <property type="entry name" value="GPCR_Rhodpsn_7TM"/>
</dbReference>
<keyword evidence="2" id="KW-1003">Cell membrane</keyword>
<evidence type="ECO:0000256" key="2">
    <source>
        <dbReference type="ARBA" id="ARBA00022475"/>
    </source>
</evidence>
<dbReference type="SMART" id="SM01381">
    <property type="entry name" value="7TM_GPCR_Srsx"/>
    <property type="match status" value="1"/>
</dbReference>
<dbReference type="AlphaFoldDB" id="A0A3M6ULX2"/>
<dbReference type="GO" id="GO:0004930">
    <property type="term" value="F:G protein-coupled receptor activity"/>
    <property type="evidence" value="ECO:0007669"/>
    <property type="project" value="UniProtKB-KW"/>
</dbReference>
<keyword evidence="4 10" id="KW-1133">Transmembrane helix</keyword>
<evidence type="ECO:0000256" key="4">
    <source>
        <dbReference type="ARBA" id="ARBA00022989"/>
    </source>
</evidence>
<dbReference type="PANTHER" id="PTHR24249">
    <property type="entry name" value="HISTAMINE RECEPTOR-RELATED G-PROTEIN COUPLED RECEPTOR"/>
    <property type="match status" value="1"/>
</dbReference>
<sequence length="424" mass="47669">MTTSPLKLYLLKLTSLSMDLQKQILTLDWFNDDEGLFWVAMGIDGTPFGKDDSATKFVRMKFAMLIEVRCYPPLIKGIRVQEKHACDFKKGNTTSKASLMANKSSDVCPHLAFSAWQPRYLQETAYNNLVAVICVNITSAVICMVLNALVVIVVVTKQQLRTVYNILLACLAVTDFLVGLLVQPLSVAADFKRIFGLGPFCMFDTVLGMVGIGVCLASVGHLMLISVERYISIKFPLRYDDIVTEKRVIACMVTVWLVSAVGIIAMIFLASINTESDLYSILLIAYALMFLVVIVVYIVTIAFSHTAVFLEAKKHKRRLQTEQLPDEEAKRLKKNHKAAKTLTIILTALFFSYLPVTVLFGSATFSDDLVEPHVLYILFAWCYTSVYVCSIFNPLIYCWRMKKLRGALFDILHLRRAQISTGME</sequence>
<dbReference type="PRINTS" id="PR00237">
    <property type="entry name" value="GPCRRHODOPSN"/>
</dbReference>
<feature type="transmembrane region" description="Helical" evidence="10">
    <location>
        <begin position="206"/>
        <end position="227"/>
    </location>
</feature>
<evidence type="ECO:0000256" key="9">
    <source>
        <dbReference type="RuleBase" id="RU000688"/>
    </source>
</evidence>
<dbReference type="GO" id="GO:0005886">
    <property type="term" value="C:plasma membrane"/>
    <property type="evidence" value="ECO:0007669"/>
    <property type="project" value="UniProtKB-SubCell"/>
</dbReference>
<feature type="domain" description="G-protein coupled receptors family 1 profile" evidence="11">
    <location>
        <begin position="146"/>
        <end position="397"/>
    </location>
</feature>
<evidence type="ECO:0000256" key="7">
    <source>
        <dbReference type="ARBA" id="ARBA00023170"/>
    </source>
</evidence>
<name>A0A3M6ULX2_POCDA</name>
<keyword evidence="5 9" id="KW-0297">G-protein coupled receptor</keyword>
<feature type="transmembrane region" description="Helical" evidence="10">
    <location>
        <begin position="375"/>
        <end position="399"/>
    </location>
</feature>
<evidence type="ECO:0000256" key="1">
    <source>
        <dbReference type="ARBA" id="ARBA00004651"/>
    </source>
</evidence>
<feature type="transmembrane region" description="Helical" evidence="10">
    <location>
        <begin position="166"/>
        <end position="186"/>
    </location>
</feature>
<evidence type="ECO:0000256" key="10">
    <source>
        <dbReference type="SAM" id="Phobius"/>
    </source>
</evidence>
<evidence type="ECO:0000259" key="11">
    <source>
        <dbReference type="PROSITE" id="PS50262"/>
    </source>
</evidence>
<dbReference type="InterPro" id="IPR000276">
    <property type="entry name" value="GPCR_Rhodpsn"/>
</dbReference>
<evidence type="ECO:0000313" key="13">
    <source>
        <dbReference type="Proteomes" id="UP000275408"/>
    </source>
</evidence>
<dbReference type="Proteomes" id="UP000275408">
    <property type="component" value="Unassembled WGS sequence"/>
</dbReference>
<dbReference type="InterPro" id="IPR050569">
    <property type="entry name" value="TAAR"/>
</dbReference>
<comment type="similarity">
    <text evidence="9">Belongs to the G-protein coupled receptor 1 family.</text>
</comment>
<feature type="transmembrane region" description="Helical" evidence="10">
    <location>
        <begin position="129"/>
        <end position="154"/>
    </location>
</feature>
<dbReference type="CDD" id="cd00637">
    <property type="entry name" value="7tm_classA_rhodopsin-like"/>
    <property type="match status" value="1"/>
</dbReference>
<dbReference type="PROSITE" id="PS50262">
    <property type="entry name" value="G_PROTEIN_RECEP_F1_2"/>
    <property type="match status" value="1"/>
</dbReference>
<evidence type="ECO:0000256" key="8">
    <source>
        <dbReference type="ARBA" id="ARBA00023224"/>
    </source>
</evidence>
<comment type="subcellular location">
    <subcellularLocation>
        <location evidence="1">Cell membrane</location>
        <topology evidence="1">Multi-pass membrane protein</topology>
    </subcellularLocation>
</comment>
<dbReference type="OrthoDB" id="5970747at2759"/>
<evidence type="ECO:0000313" key="12">
    <source>
        <dbReference type="EMBL" id="RMX54589.1"/>
    </source>
</evidence>
<dbReference type="Pfam" id="PF00001">
    <property type="entry name" value="7tm_1"/>
    <property type="match status" value="1"/>
</dbReference>
<dbReference type="Gene3D" id="1.20.1070.10">
    <property type="entry name" value="Rhodopsin 7-helix transmembrane proteins"/>
    <property type="match status" value="1"/>
</dbReference>
<protein>
    <recommendedName>
        <fullName evidence="11">G-protein coupled receptors family 1 profile domain-containing protein</fullName>
    </recommendedName>
</protein>
<evidence type="ECO:0000256" key="3">
    <source>
        <dbReference type="ARBA" id="ARBA00022692"/>
    </source>
</evidence>
<keyword evidence="13" id="KW-1185">Reference proteome</keyword>
<keyword evidence="8 9" id="KW-0807">Transducer</keyword>
<evidence type="ECO:0000256" key="5">
    <source>
        <dbReference type="ARBA" id="ARBA00023040"/>
    </source>
</evidence>
<proteinExistence type="inferred from homology"/>
<keyword evidence="3 9" id="KW-0812">Transmembrane</keyword>
<reference evidence="12 13" key="1">
    <citation type="journal article" date="2018" name="Sci. Rep.">
        <title>Comparative analysis of the Pocillopora damicornis genome highlights role of immune system in coral evolution.</title>
        <authorList>
            <person name="Cunning R."/>
            <person name="Bay R.A."/>
            <person name="Gillette P."/>
            <person name="Baker A.C."/>
            <person name="Traylor-Knowles N."/>
        </authorList>
    </citation>
    <scope>NUCLEOTIDE SEQUENCE [LARGE SCALE GENOMIC DNA]</scope>
    <source>
        <strain evidence="12">RSMAS</strain>
        <tissue evidence="12">Whole animal</tissue>
    </source>
</reference>
<keyword evidence="6 10" id="KW-0472">Membrane</keyword>
<dbReference type="PROSITE" id="PS00237">
    <property type="entry name" value="G_PROTEIN_RECEP_F1_1"/>
    <property type="match status" value="1"/>
</dbReference>
<comment type="caution">
    <text evidence="12">The sequence shown here is derived from an EMBL/GenBank/DDBJ whole genome shotgun (WGS) entry which is preliminary data.</text>
</comment>
<dbReference type="STRING" id="46731.A0A3M6ULX2"/>
<feature type="transmembrane region" description="Helical" evidence="10">
    <location>
        <begin position="341"/>
        <end position="363"/>
    </location>
</feature>
<organism evidence="12 13">
    <name type="scientific">Pocillopora damicornis</name>
    <name type="common">Cauliflower coral</name>
    <name type="synonym">Millepora damicornis</name>
    <dbReference type="NCBI Taxonomy" id="46731"/>
    <lineage>
        <taxon>Eukaryota</taxon>
        <taxon>Metazoa</taxon>
        <taxon>Cnidaria</taxon>
        <taxon>Anthozoa</taxon>
        <taxon>Hexacorallia</taxon>
        <taxon>Scleractinia</taxon>
        <taxon>Astrocoeniina</taxon>
        <taxon>Pocilloporidae</taxon>
        <taxon>Pocillopora</taxon>
    </lineage>
</organism>